<sequence length="70" mass="8464">MAVLDKSLIKIIGENEYYRILAIMELEEMRERETELKQVEALEIINEMLSEHDRPPLTLSWIKGWWNKFE</sequence>
<accession>A0A2C4QZL9</accession>
<gene>
    <name evidence="1" type="ORF">COF40_14370</name>
</gene>
<evidence type="ECO:0000313" key="1">
    <source>
        <dbReference type="EMBL" id="PHD69882.1"/>
    </source>
</evidence>
<dbReference type="EMBL" id="NUSQ01000059">
    <property type="protein sequence ID" value="PHD69882.1"/>
    <property type="molecule type" value="Genomic_DNA"/>
</dbReference>
<proteinExistence type="predicted"/>
<dbReference type="Proteomes" id="UP000225997">
    <property type="component" value="Unassembled WGS sequence"/>
</dbReference>
<protein>
    <submittedName>
        <fullName evidence="1">Uncharacterized protein</fullName>
    </submittedName>
</protein>
<organism evidence="1 2">
    <name type="scientific">Bacillus toyonensis</name>
    <dbReference type="NCBI Taxonomy" id="155322"/>
    <lineage>
        <taxon>Bacteria</taxon>
        <taxon>Bacillati</taxon>
        <taxon>Bacillota</taxon>
        <taxon>Bacilli</taxon>
        <taxon>Bacillales</taxon>
        <taxon>Bacillaceae</taxon>
        <taxon>Bacillus</taxon>
        <taxon>Bacillus cereus group</taxon>
    </lineage>
</organism>
<reference evidence="1 2" key="1">
    <citation type="submission" date="2017-09" db="EMBL/GenBank/DDBJ databases">
        <title>Large-scale bioinformatics analysis of Bacillus genomes uncovers conserved roles of natural products in bacterial physiology.</title>
        <authorList>
            <consortium name="Agbiome Team Llc"/>
            <person name="Bleich R.M."/>
            <person name="Grubbs K.J."/>
            <person name="Santa Maria K.C."/>
            <person name="Allen S.E."/>
            <person name="Farag S."/>
            <person name="Shank E.A."/>
            <person name="Bowers A."/>
        </authorList>
    </citation>
    <scope>NUCLEOTIDE SEQUENCE [LARGE SCALE GENOMIC DNA]</scope>
    <source>
        <strain evidence="1 2">AFS044250</strain>
    </source>
</reference>
<comment type="caution">
    <text evidence="1">The sequence shown here is derived from an EMBL/GenBank/DDBJ whole genome shotgun (WGS) entry which is preliminary data.</text>
</comment>
<name>A0A2C4QZL9_9BACI</name>
<evidence type="ECO:0000313" key="2">
    <source>
        <dbReference type="Proteomes" id="UP000225997"/>
    </source>
</evidence>
<dbReference type="AlphaFoldDB" id="A0A2C4QZL9"/>